<evidence type="ECO:0000313" key="3">
    <source>
        <dbReference type="Proteomes" id="UP000231343"/>
    </source>
</evidence>
<accession>A0A2H0XZC5</accession>
<dbReference type="Pfam" id="PF00535">
    <property type="entry name" value="Glycos_transf_2"/>
    <property type="match status" value="1"/>
</dbReference>
<dbReference type="Pfam" id="PF13181">
    <property type="entry name" value="TPR_8"/>
    <property type="match status" value="1"/>
</dbReference>
<evidence type="ECO:0000313" key="2">
    <source>
        <dbReference type="EMBL" id="PIS30442.1"/>
    </source>
</evidence>
<dbReference type="InterPro" id="IPR001173">
    <property type="entry name" value="Glyco_trans_2-like"/>
</dbReference>
<gene>
    <name evidence="2" type="ORF">COT42_03060</name>
</gene>
<dbReference type="PANTHER" id="PTHR43630:SF2">
    <property type="entry name" value="GLYCOSYLTRANSFERASE"/>
    <property type="match status" value="1"/>
</dbReference>
<dbReference type="Proteomes" id="UP000231343">
    <property type="component" value="Unassembled WGS sequence"/>
</dbReference>
<dbReference type="InterPro" id="IPR019734">
    <property type="entry name" value="TPR_rpt"/>
</dbReference>
<evidence type="ECO:0000259" key="1">
    <source>
        <dbReference type="Pfam" id="PF00535"/>
    </source>
</evidence>
<dbReference type="InterPro" id="IPR011990">
    <property type="entry name" value="TPR-like_helical_dom_sf"/>
</dbReference>
<proteinExistence type="predicted"/>
<dbReference type="InterPro" id="IPR029044">
    <property type="entry name" value="Nucleotide-diphossugar_trans"/>
</dbReference>
<dbReference type="CDD" id="cd02511">
    <property type="entry name" value="Beta4Glucosyltransferase"/>
    <property type="match status" value="1"/>
</dbReference>
<organism evidence="2 3">
    <name type="scientific">Candidatus Saganbacteria bacterium CG08_land_8_20_14_0_20_45_16</name>
    <dbReference type="NCBI Taxonomy" id="2014293"/>
    <lineage>
        <taxon>Bacteria</taxon>
        <taxon>Bacillati</taxon>
        <taxon>Saganbacteria</taxon>
    </lineage>
</organism>
<dbReference type="Gene3D" id="1.25.40.10">
    <property type="entry name" value="Tetratricopeptide repeat domain"/>
    <property type="match status" value="1"/>
</dbReference>
<dbReference type="SUPFAM" id="SSF48452">
    <property type="entry name" value="TPR-like"/>
    <property type="match status" value="1"/>
</dbReference>
<dbReference type="AlphaFoldDB" id="A0A2H0XZC5"/>
<dbReference type="EMBL" id="PEYM01000055">
    <property type="protein sequence ID" value="PIS30442.1"/>
    <property type="molecule type" value="Genomic_DNA"/>
</dbReference>
<feature type="domain" description="Glycosyltransferase 2-like" evidence="1">
    <location>
        <begin position="4"/>
        <end position="112"/>
    </location>
</feature>
<sequence>MKLSACLIVKNEAENLAKTLPVLAQGVDELIILDTGSTDQTVPVAQSFGAKVFHCTWKNDFAAARNESLKHASGDWLLWIDADEFISADDLKQLNQELSLTKDTACCVALFESPLGQCEKKSGYQRVKVFKNGLGYHFIRPINEQLVDQNNQVIAGPEIPVAIYHWGKDLGEKKMTEKRERYVALYSQALEARPGDAYFHFLLANNLNELKRLPEALDHYVQASKYTNDQGLICQTMEKIADLLLRLKQLSQAAMVAEQLLALEPNNIPARNVLASVNLVNGRTEAAVKLLLEVLDLKTDGAITDFYQAKFMPCFLLSKAYQLKGEADKAQFYAKQAAQLAPKIRGIN</sequence>
<dbReference type="Pfam" id="PF13432">
    <property type="entry name" value="TPR_16"/>
    <property type="match status" value="2"/>
</dbReference>
<dbReference type="Gene3D" id="3.90.550.10">
    <property type="entry name" value="Spore Coat Polysaccharide Biosynthesis Protein SpsA, Chain A"/>
    <property type="match status" value="1"/>
</dbReference>
<dbReference type="PANTHER" id="PTHR43630">
    <property type="entry name" value="POLY-BETA-1,6-N-ACETYL-D-GLUCOSAMINE SYNTHASE"/>
    <property type="match status" value="1"/>
</dbReference>
<name>A0A2H0XZC5_UNCSA</name>
<dbReference type="SMART" id="SM00028">
    <property type="entry name" value="TPR"/>
    <property type="match status" value="4"/>
</dbReference>
<comment type="caution">
    <text evidence="2">The sequence shown here is derived from an EMBL/GenBank/DDBJ whole genome shotgun (WGS) entry which is preliminary data.</text>
</comment>
<dbReference type="SUPFAM" id="SSF53448">
    <property type="entry name" value="Nucleotide-diphospho-sugar transferases"/>
    <property type="match status" value="1"/>
</dbReference>
<protein>
    <recommendedName>
        <fullName evidence="1">Glycosyltransferase 2-like domain-containing protein</fullName>
    </recommendedName>
</protein>
<reference evidence="2 3" key="1">
    <citation type="submission" date="2017-09" db="EMBL/GenBank/DDBJ databases">
        <title>Depth-based differentiation of microbial function through sediment-hosted aquifers and enrichment of novel symbionts in the deep terrestrial subsurface.</title>
        <authorList>
            <person name="Probst A.J."/>
            <person name="Ladd B."/>
            <person name="Jarett J.K."/>
            <person name="Geller-Mcgrath D.E."/>
            <person name="Sieber C.M."/>
            <person name="Emerson J.B."/>
            <person name="Anantharaman K."/>
            <person name="Thomas B.C."/>
            <person name="Malmstrom R."/>
            <person name="Stieglmeier M."/>
            <person name="Klingl A."/>
            <person name="Woyke T."/>
            <person name="Ryan C.M."/>
            <person name="Banfield J.F."/>
        </authorList>
    </citation>
    <scope>NUCLEOTIDE SEQUENCE [LARGE SCALE GENOMIC DNA]</scope>
    <source>
        <strain evidence="2">CG08_land_8_20_14_0_20_45_16</strain>
    </source>
</reference>